<keyword evidence="1" id="KW-0862">Zinc</keyword>
<dbReference type="SMART" id="SM01260">
    <property type="entry name" value="LANC_like"/>
    <property type="match status" value="1"/>
</dbReference>
<protein>
    <submittedName>
        <fullName evidence="3">Type 2 lantipeptide synthetase LanM</fullName>
    </submittedName>
</protein>
<dbReference type="Gene3D" id="1.50.10.10">
    <property type="match status" value="1"/>
</dbReference>
<feature type="binding site" evidence="1">
    <location>
        <position position="936"/>
    </location>
    <ligand>
        <name>Zn(2+)</name>
        <dbReference type="ChEBI" id="CHEBI:29105"/>
    </ligand>
</feature>
<dbReference type="SUPFAM" id="SSF158745">
    <property type="entry name" value="LanC-like"/>
    <property type="match status" value="1"/>
</dbReference>
<evidence type="ECO:0000259" key="2">
    <source>
        <dbReference type="Pfam" id="PF13575"/>
    </source>
</evidence>
<keyword evidence="4" id="KW-1185">Reference proteome</keyword>
<feature type="domain" description="Lantibiotic biosynthesis protein dehydration" evidence="2">
    <location>
        <begin position="213"/>
        <end position="586"/>
    </location>
</feature>
<dbReference type="GO" id="GO:0031179">
    <property type="term" value="P:peptide modification"/>
    <property type="evidence" value="ECO:0007669"/>
    <property type="project" value="InterPro"/>
</dbReference>
<proteinExistence type="predicted"/>
<dbReference type="AlphaFoldDB" id="A0A3A8QER8"/>
<feature type="binding site" evidence="1">
    <location>
        <position position="982"/>
    </location>
    <ligand>
        <name>Zn(2+)</name>
        <dbReference type="ChEBI" id="CHEBI:29105"/>
    </ligand>
</feature>
<dbReference type="InterPro" id="IPR007822">
    <property type="entry name" value="LANC-like"/>
</dbReference>
<sequence>MQDIVGLEAWLKSAFLHERSLFAAEGPAGPELQQAEQRVQAWKKSTLSDEDTFGERLRSAGLDDASFVRTLATGTARRDALEWLSPLREVLADGCADVALRTPADTGQRMRVPSLTRRFLQWGLRQLRSGVEALASRQGLTADALLDPRAEDQLVEALDQRLMSHATRALVLELNVARMRGELRGATPQERFEHFALHHLEAPGRLAAFLEEYPVLARLMMTSLERWLQGSLELLTRVAADREQLGQVLGGGGAPGALVSVRTGAGDVHRGGRSVALLMFSSGLKVVYKPRSLEIEARYQDLLGWLEQGGLRHPHRRLKVLLRQGYGWVEHVETGGCDTREAVERFYWRQGSHLALLYVLRAVDFHYGNLLAAGEHPVLVDLEGLFHHRLTLGAGDTAMHRAAQVLDQSVLSIGLLPTLFFGKEGRAGVDLSGLGGEAGQLYPHASATVEDRAQDTMRVVHRQMVTPGAQNRPLLEGKPVDVTEFVTSIVDGFRETYMHLVRHREAMAGLLQGFQDVEVRHIARATMRYGFLLQESLHPDFLRDALDRDQALDKLWAEARVRPTLRRLAPSEHEDLRLGDVPVFSARPGARHVWDSQDRCVPDYFLRPSLEDSLQLLRELGPTGCDAQVALIRQSMVAIDKERESSGGTSLDASAPLPPPATAEACLAGAVQLGEYLAASAIHGAEDVSWIGVSLQDLEHWRWTLSPIRTGLYDGVGGLALFFGYLAAVTGRSDFAALARKAVEPVRAQWRTPDMMDYPSVGALAGRASHVYVLSHLAAVLGEPALLDEVHAGLGALEEKIDADKALDVCSGVAGCALVLLRLHQQTGSAEALRLARRCGERMLQTAGDSPRGGRAWVVPAAQCELSGMSHGTAGFVWSLLELATVTGDERYREAARQGLVFERTLFVPEAGNWRDLRTSKEGEPLVPGAFLTAWCNGASGMALARLLSSRHLEDGQFASEISVGLGTVLREGFGGSHCLCHGDVGNLEVLHLAGEVLGDAAWKQAALSRAARVLAQGRDGKWRCGLPKYNEAPGLMLGLSGIGLGLLRLASPSFVPSVLALEPVRAAPRMTSV</sequence>
<evidence type="ECO:0000256" key="1">
    <source>
        <dbReference type="PIRSR" id="PIRSR607822-1"/>
    </source>
</evidence>
<dbReference type="PIRSF" id="PIRSF037228">
    <property type="entry name" value="Lant_mod_RumM"/>
    <property type="match status" value="1"/>
</dbReference>
<dbReference type="GO" id="GO:0046872">
    <property type="term" value="F:metal ion binding"/>
    <property type="evidence" value="ECO:0007669"/>
    <property type="project" value="UniProtKB-KW"/>
</dbReference>
<keyword evidence="1" id="KW-0479">Metal-binding</keyword>
<dbReference type="RefSeq" id="WP_120556238.1">
    <property type="nucleotide sequence ID" value="NZ_RAWK01000085.1"/>
</dbReference>
<evidence type="ECO:0000313" key="3">
    <source>
        <dbReference type="EMBL" id="RKH66141.1"/>
    </source>
</evidence>
<dbReference type="OrthoDB" id="9148343at2"/>
<dbReference type="InterPro" id="IPR012341">
    <property type="entry name" value="6hp_glycosidase-like_sf"/>
</dbReference>
<dbReference type="PRINTS" id="PR01950">
    <property type="entry name" value="LANCSUPER"/>
</dbReference>
<name>A0A3A8QER8_9BACT</name>
<reference evidence="4" key="1">
    <citation type="submission" date="2018-09" db="EMBL/GenBank/DDBJ databases">
        <authorList>
            <person name="Livingstone P.G."/>
            <person name="Whitworth D.E."/>
        </authorList>
    </citation>
    <scope>NUCLEOTIDE SEQUENCE [LARGE SCALE GENOMIC DNA]</scope>
    <source>
        <strain evidence="4">AB050A</strain>
    </source>
</reference>
<dbReference type="NCBIfam" id="TIGR03897">
    <property type="entry name" value="lanti_2_LanM"/>
    <property type="match status" value="1"/>
</dbReference>
<dbReference type="Proteomes" id="UP000267003">
    <property type="component" value="Unassembled WGS sequence"/>
</dbReference>
<comment type="caution">
    <text evidence="3">The sequence shown here is derived from an EMBL/GenBank/DDBJ whole genome shotgun (WGS) entry which is preliminary data.</text>
</comment>
<accession>A0A3A8QER8</accession>
<organism evidence="3 4">
    <name type="scientific">Corallococcus aberystwythensis</name>
    <dbReference type="NCBI Taxonomy" id="2316722"/>
    <lineage>
        <taxon>Bacteria</taxon>
        <taxon>Pseudomonadati</taxon>
        <taxon>Myxococcota</taxon>
        <taxon>Myxococcia</taxon>
        <taxon>Myxococcales</taxon>
        <taxon>Cystobacterineae</taxon>
        <taxon>Myxococcaceae</taxon>
        <taxon>Corallococcus</taxon>
    </lineage>
</organism>
<gene>
    <name evidence="3" type="primary">lanM</name>
    <name evidence="3" type="ORF">D7W81_15870</name>
</gene>
<dbReference type="Pfam" id="PF13575">
    <property type="entry name" value="DUF4135"/>
    <property type="match status" value="1"/>
</dbReference>
<dbReference type="Pfam" id="PF05147">
    <property type="entry name" value="LANC_like"/>
    <property type="match status" value="1"/>
</dbReference>
<dbReference type="InterPro" id="IPR025410">
    <property type="entry name" value="Lant_dehyd"/>
</dbReference>
<dbReference type="GO" id="GO:0005975">
    <property type="term" value="P:carbohydrate metabolic process"/>
    <property type="evidence" value="ECO:0007669"/>
    <property type="project" value="InterPro"/>
</dbReference>
<evidence type="ECO:0000313" key="4">
    <source>
        <dbReference type="Proteomes" id="UP000267003"/>
    </source>
</evidence>
<feature type="binding site" evidence="1">
    <location>
        <position position="981"/>
    </location>
    <ligand>
        <name>Zn(2+)</name>
        <dbReference type="ChEBI" id="CHEBI:29105"/>
    </ligand>
</feature>
<dbReference type="EMBL" id="RAWK01000085">
    <property type="protein sequence ID" value="RKH66141.1"/>
    <property type="molecule type" value="Genomic_DNA"/>
</dbReference>
<dbReference type="CDD" id="cd04792">
    <property type="entry name" value="LanM-like"/>
    <property type="match status" value="1"/>
</dbReference>
<dbReference type="InterPro" id="IPR017146">
    <property type="entry name" value="Lanti_2_LanM"/>
</dbReference>
<dbReference type="PRINTS" id="PR01955">
    <property type="entry name" value="LANCFRANKIA"/>
</dbReference>